<dbReference type="Pfam" id="PF02517">
    <property type="entry name" value="Rce1-like"/>
    <property type="match status" value="1"/>
</dbReference>
<feature type="transmembrane region" description="Helical" evidence="1">
    <location>
        <begin position="91"/>
        <end position="107"/>
    </location>
</feature>
<evidence type="ECO:0000259" key="2">
    <source>
        <dbReference type="Pfam" id="PF02517"/>
    </source>
</evidence>
<keyword evidence="3" id="KW-0645">Protease</keyword>
<keyword evidence="3" id="KW-0378">Hydrolase</keyword>
<reference evidence="3 4" key="1">
    <citation type="submission" date="2019-11" db="EMBL/GenBank/DDBJ databases">
        <authorList>
            <person name="Zheng R.K."/>
            <person name="Sun C.M."/>
        </authorList>
    </citation>
    <scope>NUCLEOTIDE SEQUENCE [LARGE SCALE GENOMIC DNA]</scope>
    <source>
        <strain evidence="3 4">WC007</strain>
    </source>
</reference>
<feature type="transmembrane region" description="Helical" evidence="1">
    <location>
        <begin position="146"/>
        <end position="164"/>
    </location>
</feature>
<gene>
    <name evidence="3" type="ORF">GM418_07930</name>
</gene>
<keyword evidence="1" id="KW-0812">Transmembrane</keyword>
<keyword evidence="1" id="KW-0472">Membrane</keyword>
<dbReference type="KEGG" id="mcos:GM418_07930"/>
<sequence length="223" mass="25679">MNLLSQFLRFLKKPEIAPPVVLSLGQSLLLLIKSIPIYFLLIFVCTILFIPLSILDLIPESPNRSLADAVDIIVIAPILEELFFRMPLRNFFRNIFVTLSLLFYALTKSLFGIPLTIALSLIIIGLPQIPNFINRQEQKVNNQMKRYFPFVFYLISLSFGFLHVTNFERLSIGQYLVSPIIVFYQILLGLYLGFLRVKFKRGIIYSILIHALFNSIPVLLKLL</sequence>
<evidence type="ECO:0000256" key="1">
    <source>
        <dbReference type="SAM" id="Phobius"/>
    </source>
</evidence>
<keyword evidence="1" id="KW-1133">Transmembrane helix</keyword>
<name>A0A6I6JMH6_9BACT</name>
<organism evidence="3 4">
    <name type="scientific">Maribellus comscasis</name>
    <dbReference type="NCBI Taxonomy" id="2681766"/>
    <lineage>
        <taxon>Bacteria</taxon>
        <taxon>Pseudomonadati</taxon>
        <taxon>Bacteroidota</taxon>
        <taxon>Bacteroidia</taxon>
        <taxon>Marinilabiliales</taxon>
        <taxon>Prolixibacteraceae</taxon>
        <taxon>Maribellus</taxon>
    </lineage>
</organism>
<protein>
    <submittedName>
        <fullName evidence="3">CPBP family intramembrane metalloprotease</fullName>
    </submittedName>
</protein>
<dbReference type="AlphaFoldDB" id="A0A6I6JMH6"/>
<evidence type="ECO:0000313" key="4">
    <source>
        <dbReference type="Proteomes" id="UP000428260"/>
    </source>
</evidence>
<feature type="transmembrane region" description="Helical" evidence="1">
    <location>
        <begin position="176"/>
        <end position="195"/>
    </location>
</feature>
<dbReference type="GO" id="GO:0080120">
    <property type="term" value="P:CAAX-box protein maturation"/>
    <property type="evidence" value="ECO:0007669"/>
    <property type="project" value="UniProtKB-ARBA"/>
</dbReference>
<dbReference type="RefSeq" id="WP_158864872.1">
    <property type="nucleotide sequence ID" value="NZ_CP046401.1"/>
</dbReference>
<feature type="domain" description="CAAX prenyl protease 2/Lysostaphin resistance protein A-like" evidence="2">
    <location>
        <begin position="66"/>
        <end position="215"/>
    </location>
</feature>
<dbReference type="GO" id="GO:0008237">
    <property type="term" value="F:metallopeptidase activity"/>
    <property type="evidence" value="ECO:0007669"/>
    <property type="project" value="UniProtKB-KW"/>
</dbReference>
<proteinExistence type="predicted"/>
<dbReference type="InterPro" id="IPR003675">
    <property type="entry name" value="Rce1/LyrA-like_dom"/>
</dbReference>
<dbReference type="GO" id="GO:0004175">
    <property type="term" value="F:endopeptidase activity"/>
    <property type="evidence" value="ECO:0007669"/>
    <property type="project" value="UniProtKB-ARBA"/>
</dbReference>
<feature type="transmembrane region" description="Helical" evidence="1">
    <location>
        <begin position="35"/>
        <end position="54"/>
    </location>
</feature>
<keyword evidence="4" id="KW-1185">Reference proteome</keyword>
<evidence type="ECO:0000313" key="3">
    <source>
        <dbReference type="EMBL" id="QGY43591.1"/>
    </source>
</evidence>
<feature type="transmembrane region" description="Helical" evidence="1">
    <location>
        <begin position="202"/>
        <end position="220"/>
    </location>
</feature>
<dbReference type="GO" id="GO:0006508">
    <property type="term" value="P:proteolysis"/>
    <property type="evidence" value="ECO:0007669"/>
    <property type="project" value="UniProtKB-KW"/>
</dbReference>
<dbReference type="EMBL" id="CP046401">
    <property type="protein sequence ID" value="QGY43591.1"/>
    <property type="molecule type" value="Genomic_DNA"/>
</dbReference>
<dbReference type="Proteomes" id="UP000428260">
    <property type="component" value="Chromosome"/>
</dbReference>
<accession>A0A6I6JMH6</accession>
<keyword evidence="3" id="KW-0482">Metalloprotease</keyword>